<dbReference type="AlphaFoldDB" id="A0A1I2DL54"/>
<keyword evidence="5" id="KW-1185">Reference proteome</keyword>
<reference evidence="5" key="1">
    <citation type="submission" date="2016-10" db="EMBL/GenBank/DDBJ databases">
        <authorList>
            <person name="Varghese N."/>
            <person name="Submissions S."/>
        </authorList>
    </citation>
    <scope>NUCLEOTIDE SEQUENCE [LARGE SCALE GENOMIC DNA]</scope>
    <source>
        <strain evidence="5">ATCC 25963</strain>
    </source>
</reference>
<dbReference type="Proteomes" id="UP000199400">
    <property type="component" value="Unassembled WGS sequence"/>
</dbReference>
<evidence type="ECO:0000256" key="2">
    <source>
        <dbReference type="ARBA" id="ARBA00022737"/>
    </source>
</evidence>
<evidence type="ECO:0000256" key="1">
    <source>
        <dbReference type="ARBA" id="ARBA00022729"/>
    </source>
</evidence>
<accession>A0A1I2DL54</accession>
<evidence type="ECO:0000313" key="4">
    <source>
        <dbReference type="EMBL" id="SFE81013.1"/>
    </source>
</evidence>
<dbReference type="InterPro" id="IPR016187">
    <property type="entry name" value="CTDL_fold"/>
</dbReference>
<dbReference type="Gene3D" id="3.10.100.10">
    <property type="entry name" value="Mannose-Binding Protein A, subunit A"/>
    <property type="match status" value="1"/>
</dbReference>
<gene>
    <name evidence="4" type="ORF">SAMN02745121_05580</name>
</gene>
<dbReference type="InterPro" id="IPR011936">
    <property type="entry name" value="Myxo_disulph_rpt"/>
</dbReference>
<dbReference type="STRING" id="54.SAMN02745121_05580"/>
<evidence type="ECO:0000313" key="5">
    <source>
        <dbReference type="Proteomes" id="UP000199400"/>
    </source>
</evidence>
<protein>
    <submittedName>
        <fullName evidence="4">Myxococcus cysteine-rich repeat-containing protein</fullName>
    </submittedName>
</protein>
<proteinExistence type="predicted"/>
<dbReference type="Pfam" id="PF13948">
    <property type="entry name" value="DUF4215"/>
    <property type="match status" value="1"/>
</dbReference>
<name>A0A1I2DL54_9BACT</name>
<sequence>MCGDGVILAGTEECDDGNDVDTDECLSSCKAAICGDGQIQEGVEACDNGGDNSDTAYDGCTTQCQLGPRCGDSEVQVPQEECDDGSPDGDDLCNACKNVAFRYVFVTSQIFKGDVNKLNGADSRCIVAAAELPAAEWTAWLSDDVQSAAVRMDTSFMGWYILPGPEPILVARDWAGLTSGTLQNPIHRDEQGNPVAGDALAWSNTKTDGKILSLDAASHCNNWDSNTGTSSVGNPNATDAMWTNEGIVADCNSLHHLYCVQN</sequence>
<keyword evidence="1" id="KW-0732">Signal</keyword>
<organism evidence="4 5">
    <name type="scientific">Nannocystis exedens</name>
    <dbReference type="NCBI Taxonomy" id="54"/>
    <lineage>
        <taxon>Bacteria</taxon>
        <taxon>Pseudomonadati</taxon>
        <taxon>Myxococcota</taxon>
        <taxon>Polyangia</taxon>
        <taxon>Nannocystales</taxon>
        <taxon>Nannocystaceae</taxon>
        <taxon>Nannocystis</taxon>
    </lineage>
</organism>
<keyword evidence="2" id="KW-0677">Repeat</keyword>
<dbReference type="NCBIfam" id="TIGR02232">
    <property type="entry name" value="myxo_disulf_rpt"/>
    <property type="match status" value="1"/>
</dbReference>
<dbReference type="SUPFAM" id="SSF56436">
    <property type="entry name" value="C-type lectin-like"/>
    <property type="match status" value="1"/>
</dbReference>
<dbReference type="EMBL" id="FOMX01000020">
    <property type="protein sequence ID" value="SFE81013.1"/>
    <property type="molecule type" value="Genomic_DNA"/>
</dbReference>
<keyword evidence="3" id="KW-1015">Disulfide bond</keyword>
<dbReference type="OrthoDB" id="5520129at2"/>
<dbReference type="InterPro" id="IPR016186">
    <property type="entry name" value="C-type_lectin-like/link_sf"/>
</dbReference>
<evidence type="ECO:0000256" key="3">
    <source>
        <dbReference type="ARBA" id="ARBA00023157"/>
    </source>
</evidence>